<keyword evidence="2" id="KW-1185">Reference proteome</keyword>
<reference evidence="1 2" key="1">
    <citation type="submission" date="2019-03" db="EMBL/GenBank/DDBJ databases">
        <title>Draft genome sequences of novel Actinobacteria.</title>
        <authorList>
            <person name="Sahin N."/>
            <person name="Ay H."/>
            <person name="Saygin H."/>
        </authorList>
    </citation>
    <scope>NUCLEOTIDE SEQUENCE [LARGE SCALE GENOMIC DNA]</scope>
    <source>
        <strain evidence="1 2">DSM 45941</strain>
    </source>
</reference>
<name>A0A4R5BVA4_9ACTN</name>
<dbReference type="EMBL" id="SMKY01000012">
    <property type="protein sequence ID" value="TDD89503.1"/>
    <property type="molecule type" value="Genomic_DNA"/>
</dbReference>
<proteinExistence type="predicted"/>
<gene>
    <name evidence="1" type="ORF">E1293_04655</name>
</gene>
<accession>A0A4R5BVA4</accession>
<comment type="caution">
    <text evidence="1">The sequence shown here is derived from an EMBL/GenBank/DDBJ whole genome shotgun (WGS) entry which is preliminary data.</text>
</comment>
<sequence>MSDSFEAHAFGVHGGMHAGAGDINNIYYLLRTESFGASPRRQPTDELRWLRRRFVEPAGLGKARDVLETFRTVFLDGLPGSGRIAGAKMLLWELGDDRRQIHELVLQENENAPRIDRSHIGDGDLVWLDLSRVAERQWDEVQDELSPLRATVHDHDAHLVVVLPAKTGHLGSALDRYRIEIQRPAVEEVLARYLLAEDIPRPVPLPPLRFLDADRRMEEVDKYVRLIRRARDERREGSFMAWCEEAFRALSRQARDVAKQVAELTAGPQRALLLAVAMLHGAHADVIYRADASLLTAVAHPCENSPLLERVPLDQRLKEIGAEVDPSGSVQFEELDYDAALRSYFWAHMPELRDALQDWVKQTADSPDLSAGERRNLVERFTEQCLSERYRPTLVSLVEQWTADPTTTRKMEAAAVVVRHGLRDEQQARSFRRQIYNWARTDSLSQRLAEVIIVACRDEMMARHPDEALVRLHHVARRERGTRARETLIELVSRAPRLRRQMLTRLTDPKFVPGRWPRDIELFLQLADPEALTDPGRRDHAPITESTVRQQLATGWSLVFARRPHDVWTSTIRRWLHVAAEDERHRHALLDVLVGGGEAEASVLARLYAITCERKAWAPLGDLVIQDINAVWGARTA</sequence>
<dbReference type="RefSeq" id="WP_132194158.1">
    <property type="nucleotide sequence ID" value="NZ_SMKY01000012.1"/>
</dbReference>
<dbReference type="OrthoDB" id="3848913at2"/>
<evidence type="ECO:0000313" key="1">
    <source>
        <dbReference type="EMBL" id="TDD89503.1"/>
    </source>
</evidence>
<dbReference type="AlphaFoldDB" id="A0A4R5BVA4"/>
<dbReference type="Proteomes" id="UP000295578">
    <property type="component" value="Unassembled WGS sequence"/>
</dbReference>
<organism evidence="1 2">
    <name type="scientific">Actinomadura darangshiensis</name>
    <dbReference type="NCBI Taxonomy" id="705336"/>
    <lineage>
        <taxon>Bacteria</taxon>
        <taxon>Bacillati</taxon>
        <taxon>Actinomycetota</taxon>
        <taxon>Actinomycetes</taxon>
        <taxon>Streptosporangiales</taxon>
        <taxon>Thermomonosporaceae</taxon>
        <taxon>Actinomadura</taxon>
    </lineage>
</organism>
<evidence type="ECO:0000313" key="2">
    <source>
        <dbReference type="Proteomes" id="UP000295578"/>
    </source>
</evidence>
<protein>
    <submittedName>
        <fullName evidence="1">Uncharacterized protein</fullName>
    </submittedName>
</protein>